<sequence length="115" mass="12733">MIPVPSRSRVWLATGHTDMRKGFDGLAALVQDHLARDPFSGQAFVFPGRQGHLIKVLWWDGQGLCLFAKRLEKGRFVWPATAGAAAALTPTQLAMLLEGIDWRTPLRTDRPRIAG</sequence>
<dbReference type="EMBL" id="MKIP01000054">
    <property type="protein sequence ID" value="OLP58909.1"/>
    <property type="molecule type" value="Genomic_DNA"/>
</dbReference>
<name>A0A1Q9AU07_9HYPH</name>
<dbReference type="Proteomes" id="UP000186364">
    <property type="component" value="Unassembled WGS sequence"/>
</dbReference>
<keyword evidence="2" id="KW-1185">Reference proteome</keyword>
<evidence type="ECO:0000313" key="2">
    <source>
        <dbReference type="Proteomes" id="UP000186364"/>
    </source>
</evidence>
<evidence type="ECO:0000313" key="1">
    <source>
        <dbReference type="EMBL" id="OLP58909.1"/>
    </source>
</evidence>
<accession>A0A1Q9AU07</accession>
<dbReference type="Pfam" id="PF05717">
    <property type="entry name" value="TnpB_IS66"/>
    <property type="match status" value="1"/>
</dbReference>
<comment type="caution">
    <text evidence="1">The sequence shown here is derived from an EMBL/GenBank/DDBJ whole genome shotgun (WGS) entry which is preliminary data.</text>
</comment>
<reference evidence="1 2" key="1">
    <citation type="submission" date="2016-09" db="EMBL/GenBank/DDBJ databases">
        <title>Rhizobium sp. nov., a novel species isolated from the rice rhizosphere.</title>
        <authorList>
            <person name="Zhao J."/>
            <person name="Zhang X."/>
        </authorList>
    </citation>
    <scope>NUCLEOTIDE SEQUENCE [LARGE SCALE GENOMIC DNA]</scope>
    <source>
        <strain evidence="1 2">1.7048</strain>
    </source>
</reference>
<organism evidence="1 2">
    <name type="scientific">Xaviernesmea oryzae</name>
    <dbReference type="NCBI Taxonomy" id="464029"/>
    <lineage>
        <taxon>Bacteria</taxon>
        <taxon>Pseudomonadati</taxon>
        <taxon>Pseudomonadota</taxon>
        <taxon>Alphaproteobacteria</taxon>
        <taxon>Hyphomicrobiales</taxon>
        <taxon>Rhizobiaceae</taxon>
        <taxon>Rhizobium/Agrobacterium group</taxon>
        <taxon>Xaviernesmea</taxon>
    </lineage>
</organism>
<keyword evidence="1" id="KW-0456">Lyase</keyword>
<dbReference type="PANTHER" id="PTHR36455">
    <property type="match status" value="1"/>
</dbReference>
<dbReference type="InterPro" id="IPR008878">
    <property type="entry name" value="Transposase_IS66_Orf2"/>
</dbReference>
<proteinExistence type="predicted"/>
<protein>
    <submittedName>
        <fullName evidence="1">Isocitrate lyase</fullName>
    </submittedName>
</protein>
<dbReference type="OrthoDB" id="9801450at2"/>
<dbReference type="PANTHER" id="PTHR36455:SF1">
    <property type="entry name" value="BLR8292 PROTEIN"/>
    <property type="match status" value="1"/>
</dbReference>
<dbReference type="RefSeq" id="WP_075628742.1">
    <property type="nucleotide sequence ID" value="NZ_FOAM01000017.1"/>
</dbReference>
<dbReference type="GO" id="GO:0016829">
    <property type="term" value="F:lyase activity"/>
    <property type="evidence" value="ECO:0007669"/>
    <property type="project" value="UniProtKB-KW"/>
</dbReference>
<dbReference type="AlphaFoldDB" id="A0A1Q9AU07"/>
<dbReference type="NCBIfam" id="NF033819">
    <property type="entry name" value="IS66_TnpB"/>
    <property type="match status" value="1"/>
</dbReference>
<gene>
    <name evidence="1" type="ORF">BJF93_23060</name>
</gene>